<name>A0A4Z2GDV1_9TELE</name>
<accession>A0A4Z2GDV1</accession>
<reference evidence="1 2" key="1">
    <citation type="submission" date="2019-03" db="EMBL/GenBank/DDBJ databases">
        <title>First draft genome of Liparis tanakae, snailfish: a comprehensive survey of snailfish specific genes.</title>
        <authorList>
            <person name="Kim W."/>
            <person name="Song I."/>
            <person name="Jeong J.-H."/>
            <person name="Kim D."/>
            <person name="Kim S."/>
            <person name="Ryu S."/>
            <person name="Song J.Y."/>
            <person name="Lee S.K."/>
        </authorList>
    </citation>
    <scope>NUCLEOTIDE SEQUENCE [LARGE SCALE GENOMIC DNA]</scope>
    <source>
        <tissue evidence="1">Muscle</tissue>
    </source>
</reference>
<dbReference type="Proteomes" id="UP000314294">
    <property type="component" value="Unassembled WGS sequence"/>
</dbReference>
<proteinExistence type="predicted"/>
<evidence type="ECO:0000313" key="1">
    <source>
        <dbReference type="EMBL" id="TNN51371.1"/>
    </source>
</evidence>
<gene>
    <name evidence="1" type="ORF">EYF80_038408</name>
</gene>
<dbReference type="AlphaFoldDB" id="A0A4Z2GDV1"/>
<dbReference type="OrthoDB" id="10616616at2759"/>
<keyword evidence="2" id="KW-1185">Reference proteome</keyword>
<organism evidence="1 2">
    <name type="scientific">Liparis tanakae</name>
    <name type="common">Tanaka's snailfish</name>
    <dbReference type="NCBI Taxonomy" id="230148"/>
    <lineage>
        <taxon>Eukaryota</taxon>
        <taxon>Metazoa</taxon>
        <taxon>Chordata</taxon>
        <taxon>Craniata</taxon>
        <taxon>Vertebrata</taxon>
        <taxon>Euteleostomi</taxon>
        <taxon>Actinopterygii</taxon>
        <taxon>Neopterygii</taxon>
        <taxon>Teleostei</taxon>
        <taxon>Neoteleostei</taxon>
        <taxon>Acanthomorphata</taxon>
        <taxon>Eupercaria</taxon>
        <taxon>Perciformes</taxon>
        <taxon>Cottioidei</taxon>
        <taxon>Cottales</taxon>
        <taxon>Liparidae</taxon>
        <taxon>Liparis</taxon>
    </lineage>
</organism>
<sequence>MWLRTFFMVRQWGRLHCRTSPLACSRRWHLCAWSRRTSCCWISLRFSGSAVGGAPAAADAAETWAPGPTRPAWALGSIPGAPPTGAPEGPPTPVCDCWEPCMALSRLSITTANIRVTPTVLQQQPSTAKCFTVTPPSKNQIKSSYLVHCSRLLASHPGLAPSSLLLKGLRQQVAVATHPLIPKAHPGGAVHHLAPEHACLLLSIIAFLLRSHHGPVHATHHSSCSVLLLLHHVGLLLRREVLLLPLAHHLRRTLARRCLHVRQVLPHGAGASWATHDSLVPLLGRGGRP</sequence>
<protein>
    <submittedName>
        <fullName evidence="1">Uncharacterized protein</fullName>
    </submittedName>
</protein>
<comment type="caution">
    <text evidence="1">The sequence shown here is derived from an EMBL/GenBank/DDBJ whole genome shotgun (WGS) entry which is preliminary data.</text>
</comment>
<dbReference type="EMBL" id="SRLO01000584">
    <property type="protein sequence ID" value="TNN51371.1"/>
    <property type="molecule type" value="Genomic_DNA"/>
</dbReference>
<evidence type="ECO:0000313" key="2">
    <source>
        <dbReference type="Proteomes" id="UP000314294"/>
    </source>
</evidence>